<dbReference type="GO" id="GO:0005975">
    <property type="term" value="P:carbohydrate metabolic process"/>
    <property type="evidence" value="ECO:0007669"/>
    <property type="project" value="InterPro"/>
</dbReference>
<evidence type="ECO:0000256" key="1">
    <source>
        <dbReference type="ARBA" id="ARBA00009743"/>
    </source>
</evidence>
<proteinExistence type="inferred from homology"/>
<dbReference type="InterPro" id="IPR002241">
    <property type="entry name" value="Glyco_hydro_27"/>
</dbReference>
<dbReference type="Pfam" id="PF03422">
    <property type="entry name" value="CBM_6"/>
    <property type="match status" value="2"/>
</dbReference>
<dbReference type="InterPro" id="IPR005084">
    <property type="entry name" value="CBM6"/>
</dbReference>
<evidence type="ECO:0000313" key="10">
    <source>
        <dbReference type="Proteomes" id="UP000426246"/>
    </source>
</evidence>
<feature type="domain" description="SLH" evidence="8">
    <location>
        <begin position="1454"/>
        <end position="1512"/>
    </location>
</feature>
<dbReference type="SUPFAM" id="SSF51445">
    <property type="entry name" value="(Trans)glycosidases"/>
    <property type="match status" value="1"/>
</dbReference>
<feature type="compositionally biased region" description="Polar residues" evidence="5">
    <location>
        <begin position="1198"/>
        <end position="1209"/>
    </location>
</feature>
<dbReference type="EMBL" id="CP034235">
    <property type="protein sequence ID" value="QGQ94686.1"/>
    <property type="molecule type" value="Genomic_DNA"/>
</dbReference>
<keyword evidence="3" id="KW-0378">Hydrolase</keyword>
<dbReference type="KEGG" id="ppsc:EHS13_07190"/>
<dbReference type="CDD" id="cd04081">
    <property type="entry name" value="CBM35_galactosidase-like"/>
    <property type="match status" value="3"/>
</dbReference>
<dbReference type="PROSITE" id="PS51175">
    <property type="entry name" value="CBM6"/>
    <property type="match status" value="3"/>
</dbReference>
<dbReference type="InterPro" id="IPR013785">
    <property type="entry name" value="Aldolase_TIM"/>
</dbReference>
<dbReference type="Pfam" id="PF00395">
    <property type="entry name" value="SLH"/>
    <property type="match status" value="3"/>
</dbReference>
<dbReference type="InterPro" id="IPR017853">
    <property type="entry name" value="GH"/>
</dbReference>
<evidence type="ECO:0000256" key="2">
    <source>
        <dbReference type="ARBA" id="ARBA00022729"/>
    </source>
</evidence>
<dbReference type="SMART" id="SM00060">
    <property type="entry name" value="FN3"/>
    <property type="match status" value="1"/>
</dbReference>
<accession>A0A6B8RH24</accession>
<feature type="compositionally biased region" description="Low complexity" evidence="5">
    <location>
        <begin position="1210"/>
        <end position="1222"/>
    </location>
</feature>
<dbReference type="InterPro" id="IPR013783">
    <property type="entry name" value="Ig-like_fold"/>
</dbReference>
<dbReference type="Gene3D" id="2.60.40.1180">
    <property type="entry name" value="Golgi alpha-mannosidase II"/>
    <property type="match status" value="1"/>
</dbReference>
<organism evidence="9 10">
    <name type="scientific">Paenibacillus psychroresistens</name>
    <dbReference type="NCBI Taxonomy" id="1778678"/>
    <lineage>
        <taxon>Bacteria</taxon>
        <taxon>Bacillati</taxon>
        <taxon>Bacillota</taxon>
        <taxon>Bacilli</taxon>
        <taxon>Bacillales</taxon>
        <taxon>Paenibacillaceae</taxon>
        <taxon>Paenibacillus</taxon>
    </lineage>
</organism>
<dbReference type="PANTHER" id="PTHR11452">
    <property type="entry name" value="ALPHA-GALACTOSIDASE/ALPHA-N-ACETYLGALACTOSAMINIDASE"/>
    <property type="match status" value="1"/>
</dbReference>
<dbReference type="InterPro" id="IPR006584">
    <property type="entry name" value="Cellulose-bd_IV"/>
</dbReference>
<dbReference type="PANTHER" id="PTHR11452:SF75">
    <property type="entry name" value="ALPHA-GALACTOSIDASE MEL1"/>
    <property type="match status" value="1"/>
</dbReference>
<dbReference type="SUPFAM" id="SSF49785">
    <property type="entry name" value="Galactose-binding domain-like"/>
    <property type="match status" value="3"/>
</dbReference>
<name>A0A6B8RH24_9BACL</name>
<evidence type="ECO:0000256" key="3">
    <source>
        <dbReference type="ARBA" id="ARBA00022801"/>
    </source>
</evidence>
<dbReference type="InterPro" id="IPR041233">
    <property type="entry name" value="Melibiase_C"/>
</dbReference>
<dbReference type="InterPro" id="IPR013780">
    <property type="entry name" value="Glyco_hydro_b"/>
</dbReference>
<feature type="compositionally biased region" description="Polar residues" evidence="5">
    <location>
        <begin position="1224"/>
        <end position="1233"/>
    </location>
</feature>
<dbReference type="InterPro" id="IPR008979">
    <property type="entry name" value="Galactose-bd-like_sf"/>
</dbReference>
<feature type="domain" description="CBM6" evidence="7">
    <location>
        <begin position="307"/>
        <end position="429"/>
    </location>
</feature>
<keyword evidence="4" id="KW-0326">Glycosidase</keyword>
<feature type="domain" description="CBM6" evidence="7">
    <location>
        <begin position="55"/>
        <end position="177"/>
    </location>
</feature>
<dbReference type="PROSITE" id="PS51272">
    <property type="entry name" value="SLH"/>
    <property type="match status" value="3"/>
</dbReference>
<feature type="domain" description="SLH" evidence="8">
    <location>
        <begin position="1580"/>
        <end position="1640"/>
    </location>
</feature>
<evidence type="ECO:0000259" key="7">
    <source>
        <dbReference type="PROSITE" id="PS51175"/>
    </source>
</evidence>
<dbReference type="OrthoDB" id="1031955at2"/>
<dbReference type="InterPro" id="IPR003961">
    <property type="entry name" value="FN3_dom"/>
</dbReference>
<dbReference type="RefSeq" id="WP_155699692.1">
    <property type="nucleotide sequence ID" value="NZ_CP034235.1"/>
</dbReference>
<comment type="similarity">
    <text evidence="1">Belongs to the glycosyl hydrolase 27 family.</text>
</comment>
<evidence type="ECO:0000313" key="9">
    <source>
        <dbReference type="EMBL" id="QGQ94686.1"/>
    </source>
</evidence>
<dbReference type="Gene3D" id="2.60.120.260">
    <property type="entry name" value="Galactose-binding domain-like"/>
    <property type="match status" value="3"/>
</dbReference>
<dbReference type="PROSITE" id="PS50853">
    <property type="entry name" value="FN3"/>
    <property type="match status" value="1"/>
</dbReference>
<sequence length="1640" mass="175852">MRKITSKCCLLLVLFSIIFLSGGNPYIINLDNAGSFLKPNSAYASSTEATYAYAQTYEAEAVANILVGNAGISNCSSCSGGKKVGNLYQGASLQFNEIHASEAGAYNIIVSYLSGDPRAFEISVNGGPSQNYAFEKLADWNTVGTQTVTVQLAKGDNTILFADGGQYSPDIDKIVVLPINQSYEAEASGNILTGHAGIGDCTYCSGEKKVGNLYQGSSVLFNGITASVYGVYKVSVFYISGDPRTAELSVNGGEAQHITFEKTADWSTIGSMDMLLPLIPGDNTLLFSDGGQYSPDIDRIVVTPVSQNYEAEASVNTKTGNASTGNCDYCSGGSKVGGVYQGSSLAFHEINVSTSGSYTMTVYYISGDPRAANISVNGGEAQNILFDKTVDWSTLGSQIIPINLKAGSNTILFADGGQYSPDFDKIVIAQSQSSNVQACEKVSGDAAAPGEQIAEQSFGAFFHAAEYEHAVVLTGANGQKVTYQLDSGLADYAWNDKIIARGIYSKFGDAASSCYSSHNFSMSDIQPIHDGFGDGVVVKFVNENVDSPTINQLYYFYPEINYFFTRTEVVNETPISTNYLAPLVTNTDRGIDLGSYADDRVLTVPFDNDQWVRYQALSINSSDTSQEVTAIYDNTNRNGLIVGSVSHDTWKTGIHFTGDNNRLNNLELYGGSSSGKTHDTVPHGSLTGTNLWSPMAFVGYFADYRTGLEEYAKANAVITPPLSFSATVPHEVPVGWNSWAAYGSSLSYQNVIDTSDYFKTHLQSNGFANKGNVYINLDSYWDNLSDTQLANAVARIHQNGQKAGIYWAPFVYWGDNMNHFVEGAELYNYGDIVLKDDNGVVLPKLDGAYALDPTNPGTKQRMDYFLNKFKNLGMEYIKLDFLTHGSLEGDHFDPAVQTGIQAYNQGMAYVANIVGDSMFISESIAPLFPSQYGHARRLATDTFGSIADTEYQLNALTYGWWQNGTIYPYTDPDHMALTRANTLTEARSRVNSAVVSGTVFFDSDDVHNTSAQEYLTSLLTKASVLDVVTKGKAFKPVEGNTGSKATDTFVLNDQGTYYLAVFNYSNSAVNKTVNLSRAGLGGSSEYKLTDLWTDQVTGVQGSLNVSLAPTESKLYKLSSVGSMWSSDSHLDVVMGTVNAQLTWSVAQDEHGIESYVVYKDQTLYETVSGNVYGLAVSGLSPGTAYTFTVQAKNLNGEISTDGPSVQAVTGGSNNDNPGNPGSTAPATPGSTVNEPKVTDIPTAVKAGDLSSGIQIQGEKNGISILVMDEGKTLASIASQEKGTNYYAIEVSNPTSNTGISIELNAKIINAALLKGGKDTIIEIISPFGNYKLPLQSLELPLGTKVLIVISKADEATLLKVKAATASGFQVGEVINFEVITTDAGGVSKKVEGFGNIYIERSIHLGAVDPSNLAAVMLMDDGSIVPVPALFEKQTNGTYTAVINRTGNSTYAILTGAKSFADIQGHWAQDSIETMASRLLVNGQTDTSFAPNKSVTRAEFTNQLVRALGLSDRTSVIKFADVTEASWFAEGVAVAASIGLVNGYEDGTFRPNNSISREEIAVLLSRAIVFAQKQVAIGGDLSEYKDASSVASWSLASMQSAVKAGFIQGDQAHRLLPSAQATRAEATVMLARLLRYVQFIN</sequence>
<feature type="domain" description="Fibronectin type-III" evidence="6">
    <location>
        <begin position="1124"/>
        <end position="1212"/>
    </location>
</feature>
<feature type="region of interest" description="Disordered" evidence="5">
    <location>
        <begin position="1198"/>
        <end position="1236"/>
    </location>
</feature>
<feature type="domain" description="CBM6" evidence="7">
    <location>
        <begin position="181"/>
        <end position="303"/>
    </location>
</feature>
<dbReference type="Gene3D" id="2.60.40.10">
    <property type="entry name" value="Immunoglobulins"/>
    <property type="match status" value="1"/>
</dbReference>
<gene>
    <name evidence="9" type="ORF">EHS13_07190</name>
</gene>
<dbReference type="SUPFAM" id="SSF49265">
    <property type="entry name" value="Fibronectin type III"/>
    <property type="match status" value="1"/>
</dbReference>
<dbReference type="SUPFAM" id="SSF51011">
    <property type="entry name" value="Glycosyl hydrolase domain"/>
    <property type="match status" value="1"/>
</dbReference>
<dbReference type="GO" id="GO:0030246">
    <property type="term" value="F:carbohydrate binding"/>
    <property type="evidence" value="ECO:0007669"/>
    <property type="project" value="InterPro"/>
</dbReference>
<dbReference type="Gene3D" id="3.20.20.70">
    <property type="entry name" value="Aldolase class I"/>
    <property type="match status" value="1"/>
</dbReference>
<dbReference type="SMART" id="SM00606">
    <property type="entry name" value="CBD_IV"/>
    <property type="match status" value="1"/>
</dbReference>
<reference evidence="10" key="1">
    <citation type="submission" date="2018-11" db="EMBL/GenBank/DDBJ databases">
        <title>Complete genome sequence of Paenibacillus sp. ML311-T8.</title>
        <authorList>
            <person name="Nam Y.-D."/>
            <person name="Kang J."/>
            <person name="Chung W.-H."/>
            <person name="Park Y.S."/>
        </authorList>
    </citation>
    <scope>NUCLEOTIDE SEQUENCE [LARGE SCALE GENOMIC DNA]</scope>
    <source>
        <strain evidence="10">ML311-T8</strain>
    </source>
</reference>
<dbReference type="Pfam" id="PF00041">
    <property type="entry name" value="fn3"/>
    <property type="match status" value="1"/>
</dbReference>
<evidence type="ECO:0000259" key="8">
    <source>
        <dbReference type="PROSITE" id="PS51272"/>
    </source>
</evidence>
<keyword evidence="2" id="KW-0732">Signal</keyword>
<evidence type="ECO:0000256" key="4">
    <source>
        <dbReference type="ARBA" id="ARBA00023295"/>
    </source>
</evidence>
<protein>
    <submittedName>
        <fullName evidence="9">Carbohydrate-binding protein</fullName>
    </submittedName>
</protein>
<dbReference type="CDD" id="cd00063">
    <property type="entry name" value="FN3"/>
    <property type="match status" value="1"/>
</dbReference>
<evidence type="ECO:0000256" key="5">
    <source>
        <dbReference type="SAM" id="MobiDB-lite"/>
    </source>
</evidence>
<dbReference type="InterPro" id="IPR001119">
    <property type="entry name" value="SLH_dom"/>
</dbReference>
<feature type="domain" description="SLH" evidence="8">
    <location>
        <begin position="1514"/>
        <end position="1577"/>
    </location>
</feature>
<keyword evidence="10" id="KW-1185">Reference proteome</keyword>
<dbReference type="InterPro" id="IPR036116">
    <property type="entry name" value="FN3_sf"/>
</dbReference>
<dbReference type="Pfam" id="PF17801">
    <property type="entry name" value="Melibiase_C"/>
    <property type="match status" value="1"/>
</dbReference>
<evidence type="ECO:0000259" key="6">
    <source>
        <dbReference type="PROSITE" id="PS50853"/>
    </source>
</evidence>
<dbReference type="Proteomes" id="UP000426246">
    <property type="component" value="Chromosome"/>
</dbReference>
<dbReference type="GO" id="GO:0004553">
    <property type="term" value="F:hydrolase activity, hydrolyzing O-glycosyl compounds"/>
    <property type="evidence" value="ECO:0007669"/>
    <property type="project" value="InterPro"/>
</dbReference>